<feature type="transmembrane region" description="Helical" evidence="2">
    <location>
        <begin position="154"/>
        <end position="174"/>
    </location>
</feature>
<dbReference type="Pfam" id="PF09933">
    <property type="entry name" value="DUF2165"/>
    <property type="match status" value="1"/>
</dbReference>
<dbReference type="AlphaFoldDB" id="A0A5P8K6C2"/>
<keyword evidence="2" id="KW-0472">Membrane</keyword>
<evidence type="ECO:0000256" key="1">
    <source>
        <dbReference type="SAM" id="MobiDB-lite"/>
    </source>
</evidence>
<keyword evidence="4" id="KW-1185">Reference proteome</keyword>
<evidence type="ECO:0000313" key="4">
    <source>
        <dbReference type="Proteomes" id="UP000327294"/>
    </source>
</evidence>
<feature type="transmembrane region" description="Helical" evidence="2">
    <location>
        <begin position="49"/>
        <end position="70"/>
    </location>
</feature>
<reference evidence="3 4" key="1">
    <citation type="submission" date="2019-10" db="EMBL/GenBank/DDBJ databases">
        <title>Streptomyces sp. strain GY16 isolated from leaves of Broussonetia papyrifera.</title>
        <authorList>
            <person name="Mo P."/>
        </authorList>
    </citation>
    <scope>NUCLEOTIDE SEQUENCE [LARGE SCALE GENOMIC DNA]</scope>
    <source>
        <strain evidence="3 4">GY16</strain>
    </source>
</reference>
<feature type="transmembrane region" description="Helical" evidence="2">
    <location>
        <begin position="111"/>
        <end position="134"/>
    </location>
</feature>
<keyword evidence="2" id="KW-0812">Transmembrane</keyword>
<feature type="region of interest" description="Disordered" evidence="1">
    <location>
        <begin position="1"/>
        <end position="28"/>
    </location>
</feature>
<feature type="transmembrane region" description="Helical" evidence="2">
    <location>
        <begin position="186"/>
        <end position="205"/>
    </location>
</feature>
<proteinExistence type="predicted"/>
<dbReference type="KEGG" id="sphv:F9278_20405"/>
<accession>A0A5P8K6C2</accession>
<protein>
    <submittedName>
        <fullName evidence="3">DUF2165 domain-containing protein</fullName>
    </submittedName>
</protein>
<sequence>MQERQFTAEPDTTTGSTRHDTDHPHSLPRTRTLLNALQRQQPQTPRGSLLPLASTLLVGTVALYMALVAFSNITDFGTNQQFVRHVFAMDTTFKDEDLMWRAIESKGVQDAAYVLIIIWETVSALVLIAATYFWARGLGSRVFHTARRYSTLGLLMVLLLFGAGFIAIGGEYFVMWQSGDWNGLDAALRVFVLSAVVLLVTYLPTNDRALD</sequence>
<name>A0A5P8K6C2_9ACTN</name>
<gene>
    <name evidence="3" type="ORF">F9278_20405</name>
</gene>
<keyword evidence="2" id="KW-1133">Transmembrane helix</keyword>
<evidence type="ECO:0000313" key="3">
    <source>
        <dbReference type="EMBL" id="QFQ98177.1"/>
    </source>
</evidence>
<dbReference type="EMBL" id="CP045096">
    <property type="protein sequence ID" value="QFQ98177.1"/>
    <property type="molecule type" value="Genomic_DNA"/>
</dbReference>
<dbReference type="Proteomes" id="UP000327294">
    <property type="component" value="Chromosome"/>
</dbReference>
<organism evidence="3 4">
    <name type="scientific">Streptomyces phaeolivaceus</name>
    <dbReference type="NCBI Taxonomy" id="2653200"/>
    <lineage>
        <taxon>Bacteria</taxon>
        <taxon>Bacillati</taxon>
        <taxon>Actinomycetota</taxon>
        <taxon>Actinomycetes</taxon>
        <taxon>Kitasatosporales</taxon>
        <taxon>Streptomycetaceae</taxon>
        <taxon>Streptomyces</taxon>
    </lineage>
</organism>
<evidence type="ECO:0000256" key="2">
    <source>
        <dbReference type="SAM" id="Phobius"/>
    </source>
</evidence>
<dbReference type="InterPro" id="IPR018681">
    <property type="entry name" value="DUF2165_transmembrane"/>
</dbReference>